<sequence length="411" mass="43923">MSAQPNNYTYHPRPYHPHAPSFPANEDRFSSASNAISSIGNILSSPYDTDDSDTEDVIRTPSDRAPHGASPIGNNTGRGDRRLTQTRQVPVNYMRSVAGEVEVIAFDQNRSSPSPTARPAGRVDAQGNKRVTIVDFPSPSISPSSEKKSYFPQQQQPTTPPRIYNPTSSPIRKPSPGGLAYPSPARSGPMASPSPRTASASPARGYPQPQARPQLHLLTQTAATHGLLPPRQIPDLPPPASPIIPILAQPPPSHASPLPRFLGPAAGNRDSTASGVSTNESIAGYDSMKEKNALFRGGEEELLAFSPRIKKMGQGPGAANRGTWMGRRRTIVGGAGGDFWKRFSVMGAEGLKAGKESEWLSSHNNGWRSIKKWIIIGLILLILAIGGGVTAGILLTQKKPDQLIATPVTKV</sequence>
<feature type="region of interest" description="Disordered" evidence="1">
    <location>
        <begin position="42"/>
        <end position="86"/>
    </location>
</feature>
<evidence type="ECO:0000313" key="4">
    <source>
        <dbReference type="Proteomes" id="UP001164286"/>
    </source>
</evidence>
<keyword evidence="2" id="KW-0812">Transmembrane</keyword>
<gene>
    <name evidence="3" type="ORF">MKK02DRAFT_32814</name>
</gene>
<keyword evidence="2" id="KW-0472">Membrane</keyword>
<organism evidence="3 4">
    <name type="scientific">Dioszegia hungarica</name>
    <dbReference type="NCBI Taxonomy" id="4972"/>
    <lineage>
        <taxon>Eukaryota</taxon>
        <taxon>Fungi</taxon>
        <taxon>Dikarya</taxon>
        <taxon>Basidiomycota</taxon>
        <taxon>Agaricomycotina</taxon>
        <taxon>Tremellomycetes</taxon>
        <taxon>Tremellales</taxon>
        <taxon>Bulleribasidiaceae</taxon>
        <taxon>Dioszegia</taxon>
    </lineage>
</organism>
<feature type="region of interest" description="Disordered" evidence="1">
    <location>
        <begin position="106"/>
        <end position="210"/>
    </location>
</feature>
<feature type="compositionally biased region" description="Basic and acidic residues" evidence="1">
    <location>
        <begin position="56"/>
        <end position="66"/>
    </location>
</feature>
<proteinExistence type="predicted"/>
<feature type="transmembrane region" description="Helical" evidence="2">
    <location>
        <begin position="373"/>
        <end position="395"/>
    </location>
</feature>
<dbReference type="GeneID" id="77727787"/>
<dbReference type="AlphaFoldDB" id="A0AA38LVI9"/>
<comment type="caution">
    <text evidence="3">The sequence shown here is derived from an EMBL/GenBank/DDBJ whole genome shotgun (WGS) entry which is preliminary data.</text>
</comment>
<dbReference type="EMBL" id="JAKWFO010000005">
    <property type="protein sequence ID" value="KAI9635371.1"/>
    <property type="molecule type" value="Genomic_DNA"/>
</dbReference>
<evidence type="ECO:0000256" key="2">
    <source>
        <dbReference type="SAM" id="Phobius"/>
    </source>
</evidence>
<feature type="region of interest" description="Disordered" evidence="1">
    <location>
        <begin position="1"/>
        <end position="29"/>
    </location>
</feature>
<keyword evidence="4" id="KW-1185">Reference proteome</keyword>
<reference evidence="3" key="1">
    <citation type="journal article" date="2022" name="G3 (Bethesda)">
        <title>High quality genome of the basidiomycete yeast Dioszegia hungarica PDD-24b-2 isolated from cloud water.</title>
        <authorList>
            <person name="Jarrige D."/>
            <person name="Haridas S."/>
            <person name="Bleykasten-Grosshans C."/>
            <person name="Joly M."/>
            <person name="Nadalig T."/>
            <person name="Sancelme M."/>
            <person name="Vuilleumier S."/>
            <person name="Grigoriev I.V."/>
            <person name="Amato P."/>
            <person name="Bringel F."/>
        </authorList>
    </citation>
    <scope>NUCLEOTIDE SEQUENCE</scope>
    <source>
        <strain evidence="3">PDD-24b-2</strain>
    </source>
</reference>
<feature type="compositionally biased region" description="Polar residues" evidence="1">
    <location>
        <begin position="269"/>
        <end position="279"/>
    </location>
</feature>
<name>A0AA38LVI9_9TREE</name>
<evidence type="ECO:0000256" key="1">
    <source>
        <dbReference type="SAM" id="MobiDB-lite"/>
    </source>
</evidence>
<evidence type="ECO:0000313" key="3">
    <source>
        <dbReference type="EMBL" id="KAI9635371.1"/>
    </source>
</evidence>
<accession>A0AA38LVI9</accession>
<feature type="region of interest" description="Disordered" evidence="1">
    <location>
        <begin position="227"/>
        <end position="279"/>
    </location>
</feature>
<feature type="compositionally biased region" description="Pro residues" evidence="1">
    <location>
        <begin position="231"/>
        <end position="254"/>
    </location>
</feature>
<protein>
    <submittedName>
        <fullName evidence="3">Uncharacterized protein</fullName>
    </submittedName>
</protein>
<dbReference type="Proteomes" id="UP001164286">
    <property type="component" value="Unassembled WGS sequence"/>
</dbReference>
<keyword evidence="2" id="KW-1133">Transmembrane helix</keyword>
<dbReference type="RefSeq" id="XP_052945148.1">
    <property type="nucleotide sequence ID" value="XM_053088582.1"/>
</dbReference>
<feature type="compositionally biased region" description="Low complexity" evidence="1">
    <location>
        <begin position="189"/>
        <end position="203"/>
    </location>
</feature>